<evidence type="ECO:0008006" key="6">
    <source>
        <dbReference type="Google" id="ProtNLM"/>
    </source>
</evidence>
<keyword evidence="2 3" id="KW-0802">TPR repeat</keyword>
<evidence type="ECO:0000313" key="4">
    <source>
        <dbReference type="EMBL" id="BDQ33756.1"/>
    </source>
</evidence>
<dbReference type="RefSeq" id="WP_264983812.1">
    <property type="nucleotide sequence ID" value="NZ_AP026708.1"/>
</dbReference>
<dbReference type="InterPro" id="IPR011990">
    <property type="entry name" value="TPR-like_helical_dom_sf"/>
</dbReference>
<dbReference type="EMBL" id="AP026708">
    <property type="protein sequence ID" value="BDQ33756.1"/>
    <property type="molecule type" value="Genomic_DNA"/>
</dbReference>
<evidence type="ECO:0000256" key="2">
    <source>
        <dbReference type="ARBA" id="ARBA00022803"/>
    </source>
</evidence>
<dbReference type="PANTHER" id="PTHR44227">
    <property type="match status" value="1"/>
</dbReference>
<dbReference type="PROSITE" id="PS50005">
    <property type="entry name" value="TPR"/>
    <property type="match status" value="2"/>
</dbReference>
<protein>
    <recommendedName>
        <fullName evidence="6">Tetratricopeptide repeat protein</fullName>
    </recommendedName>
</protein>
<dbReference type="InterPro" id="IPR019734">
    <property type="entry name" value="TPR_rpt"/>
</dbReference>
<dbReference type="InterPro" id="IPR020878">
    <property type="entry name" value="RuBisCo_large_chain_AS"/>
</dbReference>
<keyword evidence="1" id="KW-0677">Repeat</keyword>
<proteinExistence type="predicted"/>
<feature type="repeat" description="TPR" evidence="3">
    <location>
        <begin position="149"/>
        <end position="182"/>
    </location>
</feature>
<name>A0ABM8AQQ8_9BACT</name>
<dbReference type="Proteomes" id="UP001061361">
    <property type="component" value="Chromosome"/>
</dbReference>
<dbReference type="SMART" id="SM00028">
    <property type="entry name" value="TPR"/>
    <property type="match status" value="4"/>
</dbReference>
<dbReference type="PROSITE" id="PS00157">
    <property type="entry name" value="RUBISCO_LARGE"/>
    <property type="match status" value="1"/>
</dbReference>
<gene>
    <name evidence="4" type="ORF">JCM14722_12980</name>
</gene>
<evidence type="ECO:0000256" key="3">
    <source>
        <dbReference type="PROSITE-ProRule" id="PRU00339"/>
    </source>
</evidence>
<dbReference type="PANTHER" id="PTHR44227:SF3">
    <property type="entry name" value="PROTEIN O-MANNOSYL-TRANSFERASE TMTC4"/>
    <property type="match status" value="1"/>
</dbReference>
<organism evidence="4 5">
    <name type="scientific">Pseudodesulfovibrio portus</name>
    <dbReference type="NCBI Taxonomy" id="231439"/>
    <lineage>
        <taxon>Bacteria</taxon>
        <taxon>Pseudomonadati</taxon>
        <taxon>Thermodesulfobacteriota</taxon>
        <taxon>Desulfovibrionia</taxon>
        <taxon>Desulfovibrionales</taxon>
        <taxon>Desulfovibrionaceae</taxon>
    </lineage>
</organism>
<dbReference type="InterPro" id="IPR052346">
    <property type="entry name" value="O-mannosyl-transferase_TMTC"/>
</dbReference>
<dbReference type="SUPFAM" id="SSF48452">
    <property type="entry name" value="TPR-like"/>
    <property type="match status" value="1"/>
</dbReference>
<dbReference type="Pfam" id="PF13432">
    <property type="entry name" value="TPR_16"/>
    <property type="match status" value="2"/>
</dbReference>
<evidence type="ECO:0000313" key="5">
    <source>
        <dbReference type="Proteomes" id="UP001061361"/>
    </source>
</evidence>
<keyword evidence="5" id="KW-1185">Reference proteome</keyword>
<dbReference type="Gene3D" id="1.25.40.10">
    <property type="entry name" value="Tetratricopeptide repeat domain"/>
    <property type="match status" value="1"/>
</dbReference>
<reference evidence="4" key="1">
    <citation type="submission" date="2022-08" db="EMBL/GenBank/DDBJ databases">
        <title>Genome Sequence of the sulphate-reducing bacterium, Pseudodesulfovibrio portus JCM14722.</title>
        <authorList>
            <person name="Kondo R."/>
            <person name="Kataoka T."/>
        </authorList>
    </citation>
    <scope>NUCLEOTIDE SEQUENCE</scope>
    <source>
        <strain evidence="4">JCM 14722</strain>
    </source>
</reference>
<feature type="repeat" description="TPR" evidence="3">
    <location>
        <begin position="221"/>
        <end position="254"/>
    </location>
</feature>
<evidence type="ECO:0000256" key="1">
    <source>
        <dbReference type="ARBA" id="ARBA00022737"/>
    </source>
</evidence>
<accession>A0ABM8AQQ8</accession>
<sequence>MSDDFFGLELPTSAGNGDETPSGWRYLSRGGCVKCAFSTTTAVEMGVGMNRRVHKGQNFWFVEQVDRGVFEGRLLNDRHVPSGDAETIDLQELVDGYRPELAYYEELVLPAMLELEKTLDRGDEHRERGRLDRARAEYERARGIEENNVKALFGLGLIYLERGETDRARDLLAELVKIKATFDGKNQHLFNEFGIALRKNRMFAEAVEYFRRGLDFVKDDENLYYNLARAHYENGEWEASLDNLIQSHRLNPQLEVTRNLFEVMVGLENNEDLQLRYGKPAVPPHVASRARQILATGSGRLRLDEGPVAAGLEIERGRARSGSPVGFVELKKHGRGK</sequence>